<proteinExistence type="inferred from homology"/>
<evidence type="ECO:0000313" key="7">
    <source>
        <dbReference type="Proteomes" id="UP000623250"/>
    </source>
</evidence>
<dbReference type="Proteomes" id="UP000623250">
    <property type="component" value="Unassembled WGS sequence"/>
</dbReference>
<feature type="binding site" evidence="5">
    <location>
        <position position="89"/>
    </location>
    <ligand>
        <name>Zn(2+)</name>
        <dbReference type="ChEBI" id="CHEBI:29105"/>
    </ligand>
</feature>
<evidence type="ECO:0000256" key="3">
    <source>
        <dbReference type="ARBA" id="ARBA00022723"/>
    </source>
</evidence>
<dbReference type="PIRSF" id="PIRSF004761">
    <property type="entry name" value="Hydrgn_mat_HypA"/>
    <property type="match status" value="1"/>
</dbReference>
<reference evidence="6 7" key="1">
    <citation type="submission" date="2020-12" db="EMBL/GenBank/DDBJ databases">
        <title>Revised draft genomes of Rhodomicrobium vannielii ATCC 17100 and Rhodomicrobium udaipurense JA643.</title>
        <authorList>
            <person name="Conners E.M."/>
            <person name="Davenport E.J."/>
            <person name="Bose A."/>
        </authorList>
    </citation>
    <scope>NUCLEOTIDE SEQUENCE [LARGE SCALE GENOMIC DNA]</scope>
    <source>
        <strain evidence="6 7">JA643</strain>
    </source>
</reference>
<protein>
    <recommendedName>
        <fullName evidence="5">Hydrogenase maturation factor HypA</fullName>
    </recommendedName>
</protein>
<gene>
    <name evidence="5 6" type="primary">hypA</name>
    <name evidence="6" type="ORF">JDN41_07840</name>
</gene>
<dbReference type="Gene3D" id="3.30.2320.80">
    <property type="match status" value="1"/>
</dbReference>
<keyword evidence="7" id="KW-1185">Reference proteome</keyword>
<feature type="binding site" evidence="5">
    <location>
        <position position="76"/>
    </location>
    <ligand>
        <name>Zn(2+)</name>
        <dbReference type="ChEBI" id="CHEBI:29105"/>
    </ligand>
</feature>
<dbReference type="InterPro" id="IPR020538">
    <property type="entry name" value="Hydgase_Ni_incorp_HypA/HybF_CS"/>
</dbReference>
<dbReference type="FunFam" id="3.30.2320.80:FF:000001">
    <property type="entry name" value="Hydrogenase maturation factor HypA"/>
    <property type="match status" value="1"/>
</dbReference>
<comment type="similarity">
    <text evidence="1 5">Belongs to the HypA/HybF family.</text>
</comment>
<evidence type="ECO:0000256" key="1">
    <source>
        <dbReference type="ARBA" id="ARBA00010748"/>
    </source>
</evidence>
<comment type="caution">
    <text evidence="6">The sequence shown here is derived from an EMBL/GenBank/DDBJ whole genome shotgun (WGS) entry which is preliminary data.</text>
</comment>
<dbReference type="RefSeq" id="WP_037235232.1">
    <property type="nucleotide sequence ID" value="NZ_JAEMUK010000014.1"/>
</dbReference>
<dbReference type="PANTHER" id="PTHR34535:SF3">
    <property type="entry name" value="HYDROGENASE MATURATION FACTOR HYPA"/>
    <property type="match status" value="1"/>
</dbReference>
<evidence type="ECO:0000256" key="5">
    <source>
        <dbReference type="HAMAP-Rule" id="MF_00213"/>
    </source>
</evidence>
<dbReference type="HAMAP" id="MF_00213">
    <property type="entry name" value="HypA_HybF"/>
    <property type="match status" value="1"/>
</dbReference>
<dbReference type="AlphaFoldDB" id="A0A8I1GAE4"/>
<evidence type="ECO:0000313" key="6">
    <source>
        <dbReference type="EMBL" id="MBJ7543467.1"/>
    </source>
</evidence>
<dbReference type="EMBL" id="JAEMUK010000014">
    <property type="protein sequence ID" value="MBJ7543467.1"/>
    <property type="molecule type" value="Genomic_DNA"/>
</dbReference>
<evidence type="ECO:0000256" key="2">
    <source>
        <dbReference type="ARBA" id="ARBA00022596"/>
    </source>
</evidence>
<accession>A0A8I1GAE4</accession>
<dbReference type="PROSITE" id="PS01249">
    <property type="entry name" value="HYPA"/>
    <property type="match status" value="1"/>
</dbReference>
<dbReference type="NCBIfam" id="TIGR00100">
    <property type="entry name" value="hypA"/>
    <property type="match status" value="1"/>
</dbReference>
<feature type="binding site" evidence="5">
    <location>
        <position position="2"/>
    </location>
    <ligand>
        <name>Ni(2+)</name>
        <dbReference type="ChEBI" id="CHEBI:49786"/>
    </ligand>
</feature>
<name>A0A8I1GAE4_9HYPH</name>
<keyword evidence="4 5" id="KW-0862">Zinc</keyword>
<feature type="binding site" evidence="5">
    <location>
        <position position="73"/>
    </location>
    <ligand>
        <name>Zn(2+)</name>
        <dbReference type="ChEBI" id="CHEBI:29105"/>
    </ligand>
</feature>
<dbReference type="GO" id="GO:0051604">
    <property type="term" value="P:protein maturation"/>
    <property type="evidence" value="ECO:0007669"/>
    <property type="project" value="InterPro"/>
</dbReference>
<dbReference type="InterPro" id="IPR000688">
    <property type="entry name" value="HypA/HybF"/>
</dbReference>
<dbReference type="PANTHER" id="PTHR34535">
    <property type="entry name" value="HYDROGENASE MATURATION FACTOR HYPA"/>
    <property type="match status" value="1"/>
</dbReference>
<keyword evidence="2 5" id="KW-0533">Nickel</keyword>
<dbReference type="GO" id="GO:0008270">
    <property type="term" value="F:zinc ion binding"/>
    <property type="evidence" value="ECO:0007669"/>
    <property type="project" value="UniProtKB-UniRule"/>
</dbReference>
<comment type="function">
    <text evidence="5">Involved in the maturation of [NiFe] hydrogenases. Required for nickel insertion into the metal center of the hydrogenase.</text>
</comment>
<feature type="binding site" evidence="5">
    <location>
        <position position="92"/>
    </location>
    <ligand>
        <name>Zn(2+)</name>
        <dbReference type="ChEBI" id="CHEBI:29105"/>
    </ligand>
</feature>
<dbReference type="GO" id="GO:0016530">
    <property type="term" value="F:metallochaperone activity"/>
    <property type="evidence" value="ECO:0007669"/>
    <property type="project" value="UniProtKB-ARBA"/>
</dbReference>
<keyword evidence="3 5" id="KW-0479">Metal-binding</keyword>
<dbReference type="Pfam" id="PF01155">
    <property type="entry name" value="HypA"/>
    <property type="match status" value="1"/>
</dbReference>
<dbReference type="GO" id="GO:0016151">
    <property type="term" value="F:nickel cation binding"/>
    <property type="evidence" value="ECO:0007669"/>
    <property type="project" value="UniProtKB-UniRule"/>
</dbReference>
<evidence type="ECO:0000256" key="4">
    <source>
        <dbReference type="ARBA" id="ARBA00022833"/>
    </source>
</evidence>
<sequence length="113" mass="12315">MHEMALAQGVVRILEEQATAQHYSRVRVVRLEVGPFATVEPQALRFCFDAATRGTIAENATLDIVETAAAAWCFACGESVIIKERSGTCPSCGSFQLQVTGGDELRIRELEVD</sequence>
<organism evidence="6 7">
    <name type="scientific">Rhodomicrobium udaipurense</name>
    <dbReference type="NCBI Taxonomy" id="1202716"/>
    <lineage>
        <taxon>Bacteria</taxon>
        <taxon>Pseudomonadati</taxon>
        <taxon>Pseudomonadota</taxon>
        <taxon>Alphaproteobacteria</taxon>
        <taxon>Hyphomicrobiales</taxon>
        <taxon>Hyphomicrobiaceae</taxon>
        <taxon>Rhodomicrobium</taxon>
    </lineage>
</organism>